<evidence type="ECO:0000256" key="8">
    <source>
        <dbReference type="PROSITE-ProRule" id="PRU00708"/>
    </source>
</evidence>
<feature type="region of interest" description="Disordered" evidence="9">
    <location>
        <begin position="782"/>
        <end position="806"/>
    </location>
</feature>
<dbReference type="CDD" id="cd01396">
    <property type="entry name" value="MeCP2_MBD"/>
    <property type="match status" value="1"/>
</dbReference>
<dbReference type="Pfam" id="PF13041">
    <property type="entry name" value="PPR_2"/>
    <property type="match status" value="6"/>
</dbReference>
<evidence type="ECO:0000313" key="12">
    <source>
        <dbReference type="Proteomes" id="UP001168098"/>
    </source>
</evidence>
<comment type="similarity">
    <text evidence="2">Belongs to the PPR family. P subfamily.</text>
</comment>
<evidence type="ECO:0000256" key="6">
    <source>
        <dbReference type="ARBA" id="ARBA00023163"/>
    </source>
</evidence>
<dbReference type="AlphaFoldDB" id="A0AA39A1X0"/>
<comment type="caution">
    <text evidence="11">The sequence shown here is derived from an EMBL/GenBank/DDBJ whole genome shotgun (WGS) entry which is preliminary data.</text>
</comment>
<evidence type="ECO:0000256" key="4">
    <source>
        <dbReference type="ARBA" id="ARBA00023015"/>
    </source>
</evidence>
<dbReference type="Pfam" id="PF01535">
    <property type="entry name" value="PPR"/>
    <property type="match status" value="1"/>
</dbReference>
<proteinExistence type="inferred from homology"/>
<dbReference type="PANTHER" id="PTHR47941">
    <property type="entry name" value="PENTATRICOPEPTIDE REPEAT-CONTAINING PROTEIN 3, MITOCHONDRIAL"/>
    <property type="match status" value="1"/>
</dbReference>
<sequence>MAQTQQALILLPKMVKSPPLKALSLFTSSALQGFQHTHQSISFILHLLISSNLFSHSQSLLLKLISGQISSSSFTPSSLFHELTQPHLDSCPTHVLLHEAIINAHVRSQLPEQALFYFNQMIDRGLVPGSNTFNNLLILLIKSNFFEKAWRVFNETKGNVKLDVYSFGIMIKGCCEVGYLDKGFELLGQMEEMGLSPNVVVYTTLIDGCCKNGDIERGKQLFYKMGELDVVANQYTYTVLINGFFKMGLKKDGIELYEKMKLTGIVPNVYTYNSMICRCCNDGKMNNAFELFDEMRERGVACNVVTYNTLIGGLCQERRVLEAERLMCRMKRDGLSPNLISYNTLIDGYCIIGNLDKASSLFNQMKSSGQSPSLATYNILIAGFSEAKNSAGVTDLVREMEARGLSPSKVTYTILIDALVRSDNIEKAFQIYFSMEKAGLVADIYIYGVLIHGLCVVGDMKEASKLFKSLDEMHLKPNDVIYNTMIYGYCKEGSSYRALRLLKEMGENGMVPNVASYNSTIRVLCKDEKWTEAEVLLKEMIELGLKPSISIWNMISKASLTHIMAISALGGNSHPTSNGSDPSEPGQVHGTLTSSLTDRLCRLIETNAEALTVKGKREDNLKTASYAPQASEDNHKNLVDTPEDPLLKSSSFIETNVVRNGETLIGAETVDLKTASHASQSCGVGAPDGDSNWAGEVRPALDNSAPQSESQPRRGRKRTSEATASMASVEREDWLPPGWIVEGRVRSSGASAGSRDKYFIEPITGRRFRSKKEVRYYLETGEVRKKPKKNPDNSPEKGTKSPPLNFNFEDVPDTVKWVRTGSSEGWTPFINGQEVPESSKRDWAAAFEFLALKSSWRPTF</sequence>
<dbReference type="Gene3D" id="3.30.890.10">
    <property type="entry name" value="Methyl-cpg-binding Protein 2, Chain A"/>
    <property type="match status" value="1"/>
</dbReference>
<dbReference type="NCBIfam" id="TIGR00756">
    <property type="entry name" value="PPR"/>
    <property type="match status" value="12"/>
</dbReference>
<dbReference type="Pfam" id="PF01429">
    <property type="entry name" value="MBD"/>
    <property type="match status" value="1"/>
</dbReference>
<keyword evidence="3" id="KW-0677">Repeat</keyword>
<evidence type="ECO:0000256" key="7">
    <source>
        <dbReference type="ARBA" id="ARBA00023242"/>
    </source>
</evidence>
<dbReference type="InterPro" id="IPR002885">
    <property type="entry name" value="PPR_rpt"/>
</dbReference>
<keyword evidence="5" id="KW-0238">DNA-binding</keyword>
<evidence type="ECO:0000259" key="10">
    <source>
        <dbReference type="PROSITE" id="PS50982"/>
    </source>
</evidence>
<protein>
    <recommendedName>
        <fullName evidence="10">MBD domain-containing protein</fullName>
    </recommendedName>
</protein>
<organism evidence="11 12">
    <name type="scientific">Vitis rotundifolia</name>
    <name type="common">Muscadine grape</name>
    <dbReference type="NCBI Taxonomy" id="103349"/>
    <lineage>
        <taxon>Eukaryota</taxon>
        <taxon>Viridiplantae</taxon>
        <taxon>Streptophyta</taxon>
        <taxon>Embryophyta</taxon>
        <taxon>Tracheophyta</taxon>
        <taxon>Spermatophyta</taxon>
        <taxon>Magnoliopsida</taxon>
        <taxon>eudicotyledons</taxon>
        <taxon>Gunneridae</taxon>
        <taxon>Pentapetalae</taxon>
        <taxon>rosids</taxon>
        <taxon>Vitales</taxon>
        <taxon>Vitaceae</taxon>
        <taxon>Viteae</taxon>
        <taxon>Vitis</taxon>
    </lineage>
</organism>
<feature type="domain" description="MBD" evidence="10">
    <location>
        <begin position="725"/>
        <end position="798"/>
    </location>
</feature>
<evidence type="ECO:0000256" key="2">
    <source>
        <dbReference type="ARBA" id="ARBA00007626"/>
    </source>
</evidence>
<evidence type="ECO:0000256" key="3">
    <source>
        <dbReference type="ARBA" id="ARBA00022737"/>
    </source>
</evidence>
<feature type="repeat" description="PPR" evidence="8">
    <location>
        <begin position="198"/>
        <end position="232"/>
    </location>
</feature>
<dbReference type="InterPro" id="IPR001739">
    <property type="entry name" value="Methyl_CpG_DNA-bd"/>
</dbReference>
<feature type="region of interest" description="Disordered" evidence="9">
    <location>
        <begin position="679"/>
        <end position="730"/>
    </location>
</feature>
<dbReference type="Proteomes" id="UP001168098">
    <property type="component" value="Unassembled WGS sequence"/>
</dbReference>
<gene>
    <name evidence="11" type="ORF">PVL29_007483</name>
</gene>
<keyword evidence="7" id="KW-0539">Nucleus</keyword>
<dbReference type="PROSITE" id="PS50982">
    <property type="entry name" value="MBD"/>
    <property type="match status" value="1"/>
</dbReference>
<feature type="repeat" description="PPR" evidence="8">
    <location>
        <begin position="303"/>
        <end position="337"/>
    </location>
</feature>
<feature type="repeat" description="PPR" evidence="8">
    <location>
        <begin position="513"/>
        <end position="547"/>
    </location>
</feature>
<dbReference type="PROSITE" id="PS51375">
    <property type="entry name" value="PPR"/>
    <property type="match status" value="12"/>
</dbReference>
<dbReference type="SUPFAM" id="SSF54171">
    <property type="entry name" value="DNA-binding domain"/>
    <property type="match status" value="1"/>
</dbReference>
<feature type="region of interest" description="Disordered" evidence="9">
    <location>
        <begin position="624"/>
        <end position="646"/>
    </location>
</feature>
<feature type="repeat" description="PPR" evidence="8">
    <location>
        <begin position="163"/>
        <end position="197"/>
    </location>
</feature>
<reference evidence="11 12" key="1">
    <citation type="journal article" date="2023" name="BMC Biotechnol.">
        <title>Vitis rotundifolia cv Carlos genome sequencing.</title>
        <authorList>
            <person name="Huff M."/>
            <person name="Hulse-Kemp A."/>
            <person name="Scheffler B."/>
            <person name="Youngblood R."/>
            <person name="Simpson S."/>
            <person name="Babiker E."/>
            <person name="Staton M."/>
        </authorList>
    </citation>
    <scope>NUCLEOTIDE SEQUENCE [LARGE SCALE GENOMIC DNA]</scope>
    <source>
        <tissue evidence="11">Leaf</tissue>
    </source>
</reference>
<dbReference type="InterPro" id="IPR011990">
    <property type="entry name" value="TPR-like_helical_dom_sf"/>
</dbReference>
<dbReference type="InterPro" id="IPR016177">
    <property type="entry name" value="DNA-bd_dom_sf"/>
</dbReference>
<feature type="repeat" description="PPR" evidence="8">
    <location>
        <begin position="94"/>
        <end position="128"/>
    </location>
</feature>
<evidence type="ECO:0000256" key="1">
    <source>
        <dbReference type="ARBA" id="ARBA00004123"/>
    </source>
</evidence>
<evidence type="ECO:0000313" key="11">
    <source>
        <dbReference type="EMBL" id="KAJ9698414.1"/>
    </source>
</evidence>
<feature type="repeat" description="PPR" evidence="8">
    <location>
        <begin position="443"/>
        <end position="477"/>
    </location>
</feature>
<comment type="subcellular location">
    <subcellularLocation>
        <location evidence="1">Nucleus</location>
    </subcellularLocation>
</comment>
<dbReference type="GO" id="GO:0005634">
    <property type="term" value="C:nucleus"/>
    <property type="evidence" value="ECO:0007669"/>
    <property type="project" value="UniProtKB-SubCell"/>
</dbReference>
<feature type="compositionally biased region" description="Basic and acidic residues" evidence="9">
    <location>
        <begin position="782"/>
        <end position="799"/>
    </location>
</feature>
<keyword evidence="12" id="KW-1185">Reference proteome</keyword>
<feature type="repeat" description="PPR" evidence="8">
    <location>
        <begin position="338"/>
        <end position="372"/>
    </location>
</feature>
<keyword evidence="6" id="KW-0804">Transcription</keyword>
<dbReference type="EMBL" id="JARBHA010000006">
    <property type="protein sequence ID" value="KAJ9698414.1"/>
    <property type="molecule type" value="Genomic_DNA"/>
</dbReference>
<dbReference type="Gene3D" id="1.25.40.10">
    <property type="entry name" value="Tetratricopeptide repeat domain"/>
    <property type="match status" value="4"/>
</dbReference>
<feature type="repeat" description="PPR" evidence="8">
    <location>
        <begin position="373"/>
        <end position="407"/>
    </location>
</feature>
<feature type="repeat" description="PPR" evidence="8">
    <location>
        <begin position="408"/>
        <end position="442"/>
    </location>
</feature>
<name>A0AA39A1X0_VITRO</name>
<keyword evidence="4" id="KW-0805">Transcription regulation</keyword>
<feature type="repeat" description="PPR" evidence="8">
    <location>
        <begin position="233"/>
        <end position="267"/>
    </location>
</feature>
<evidence type="ECO:0000256" key="5">
    <source>
        <dbReference type="ARBA" id="ARBA00023125"/>
    </source>
</evidence>
<evidence type="ECO:0000256" key="9">
    <source>
        <dbReference type="SAM" id="MobiDB-lite"/>
    </source>
</evidence>
<feature type="repeat" description="PPR" evidence="8">
    <location>
        <begin position="268"/>
        <end position="302"/>
    </location>
</feature>
<dbReference type="GO" id="GO:0003677">
    <property type="term" value="F:DNA binding"/>
    <property type="evidence" value="ECO:0007669"/>
    <property type="project" value="UniProtKB-KW"/>
</dbReference>
<feature type="repeat" description="PPR" evidence="8">
    <location>
        <begin position="478"/>
        <end position="512"/>
    </location>
</feature>
<accession>A0AA39A1X0</accession>